<dbReference type="EMBL" id="RSCD01000010">
    <property type="protein sequence ID" value="RSH90523.1"/>
    <property type="molecule type" value="Genomic_DNA"/>
</dbReference>
<accession>A0A427YHL9</accession>
<feature type="transmembrane region" description="Helical" evidence="2">
    <location>
        <begin position="99"/>
        <end position="119"/>
    </location>
</feature>
<proteinExistence type="predicted"/>
<evidence type="ECO:0000313" key="4">
    <source>
        <dbReference type="EMBL" id="RSH90523.1"/>
    </source>
</evidence>
<dbReference type="PANTHER" id="PTHR40465">
    <property type="entry name" value="CHROMOSOME 1, WHOLE GENOME SHOTGUN SEQUENCE"/>
    <property type="match status" value="1"/>
</dbReference>
<evidence type="ECO:0000256" key="1">
    <source>
        <dbReference type="SAM" id="MobiDB-lite"/>
    </source>
</evidence>
<feature type="transmembrane region" description="Helical" evidence="2">
    <location>
        <begin position="25"/>
        <end position="48"/>
    </location>
</feature>
<dbReference type="Pfam" id="PF20152">
    <property type="entry name" value="DUF6534"/>
    <property type="match status" value="1"/>
</dbReference>
<evidence type="ECO:0000259" key="3">
    <source>
        <dbReference type="Pfam" id="PF20152"/>
    </source>
</evidence>
<feature type="domain" description="DUF6534" evidence="3">
    <location>
        <begin position="177"/>
        <end position="262"/>
    </location>
</feature>
<evidence type="ECO:0000313" key="5">
    <source>
        <dbReference type="Proteomes" id="UP000279259"/>
    </source>
</evidence>
<feature type="compositionally biased region" description="Polar residues" evidence="1">
    <location>
        <begin position="336"/>
        <end position="347"/>
    </location>
</feature>
<organism evidence="4 5">
    <name type="scientific">Saitozyma podzolica</name>
    <dbReference type="NCBI Taxonomy" id="1890683"/>
    <lineage>
        <taxon>Eukaryota</taxon>
        <taxon>Fungi</taxon>
        <taxon>Dikarya</taxon>
        <taxon>Basidiomycota</taxon>
        <taxon>Agaricomycotina</taxon>
        <taxon>Tremellomycetes</taxon>
        <taxon>Tremellales</taxon>
        <taxon>Trimorphomycetaceae</taxon>
        <taxon>Saitozyma</taxon>
    </lineage>
</organism>
<dbReference type="AlphaFoldDB" id="A0A427YHL9"/>
<dbReference type="OrthoDB" id="3190888at2759"/>
<keyword evidence="2" id="KW-0812">Transmembrane</keyword>
<dbReference type="Proteomes" id="UP000279259">
    <property type="component" value="Unassembled WGS sequence"/>
</dbReference>
<sequence length="353" mass="38721">MDQATLESIAVKVMAGRVAARMTPYLLGLLADGLLQGILLCQSVTWLTKSYRTESAAIRILAFWLMLVGLSFTVVQTARVLEIFACGFGRFLPVFEMGIAKWLVFLLYVTHVPAEMFYVARVYVLSGRNKVLLAFFTILLLAVLSLAMTSMAGFPETSMQWSDTQLRLFSASASLIAAVDICLTGSIVFFLWRRRTGISQGDRLIKRLVLLSAETQLPTSIFALLMCVLDSTGQIWVTPVIVTVMCKSSSVAVFTVLNSRRSIREDFVPRTVDMPPSMKSAFASHPGATEGLQTFPSRIAVLDYSLGTNPDVVEEGDESLSSQQHLYSLHEILTDSGHSPSASSLANSKPEEV</sequence>
<dbReference type="PANTHER" id="PTHR40465:SF1">
    <property type="entry name" value="DUF6534 DOMAIN-CONTAINING PROTEIN"/>
    <property type="match status" value="1"/>
</dbReference>
<feature type="region of interest" description="Disordered" evidence="1">
    <location>
        <begin position="334"/>
        <end position="353"/>
    </location>
</feature>
<name>A0A427YHL9_9TREE</name>
<gene>
    <name evidence="4" type="ORF">EHS25_001128</name>
</gene>
<feature type="transmembrane region" description="Helical" evidence="2">
    <location>
        <begin position="204"/>
        <end position="229"/>
    </location>
</feature>
<evidence type="ECO:0000256" key="2">
    <source>
        <dbReference type="SAM" id="Phobius"/>
    </source>
</evidence>
<protein>
    <recommendedName>
        <fullName evidence="3">DUF6534 domain-containing protein</fullName>
    </recommendedName>
</protein>
<feature type="transmembrane region" description="Helical" evidence="2">
    <location>
        <begin position="166"/>
        <end position="192"/>
    </location>
</feature>
<reference evidence="4 5" key="1">
    <citation type="submission" date="2018-11" db="EMBL/GenBank/DDBJ databases">
        <title>Genome sequence of Saitozyma podzolica DSM 27192.</title>
        <authorList>
            <person name="Aliyu H."/>
            <person name="Gorte O."/>
            <person name="Ochsenreither K."/>
        </authorList>
    </citation>
    <scope>NUCLEOTIDE SEQUENCE [LARGE SCALE GENOMIC DNA]</scope>
    <source>
        <strain evidence="4 5">DSM 27192</strain>
    </source>
</reference>
<keyword evidence="2" id="KW-1133">Transmembrane helix</keyword>
<feature type="transmembrane region" description="Helical" evidence="2">
    <location>
        <begin position="60"/>
        <end position="79"/>
    </location>
</feature>
<keyword evidence="2" id="KW-0472">Membrane</keyword>
<feature type="transmembrane region" description="Helical" evidence="2">
    <location>
        <begin position="131"/>
        <end position="154"/>
    </location>
</feature>
<comment type="caution">
    <text evidence="4">The sequence shown here is derived from an EMBL/GenBank/DDBJ whole genome shotgun (WGS) entry which is preliminary data.</text>
</comment>
<dbReference type="InterPro" id="IPR045339">
    <property type="entry name" value="DUF6534"/>
</dbReference>
<keyword evidence="5" id="KW-1185">Reference proteome</keyword>
<feature type="transmembrane region" description="Helical" evidence="2">
    <location>
        <begin position="235"/>
        <end position="257"/>
    </location>
</feature>